<evidence type="ECO:0000313" key="1">
    <source>
        <dbReference type="EMBL" id="PON72729.1"/>
    </source>
</evidence>
<sequence length="98" mass="11380">MLLHKFMPHWETSYIFGAPWRSADEEADLLLQYLGGAQSEKLMAIVWISRLEREQDYVELPELLGLYVNPDKFKEKSLESQTLTMEQTGDKSVSQVFP</sequence>
<dbReference type="InParanoid" id="A0A2P5DHF3"/>
<reference evidence="2" key="1">
    <citation type="submission" date="2016-06" db="EMBL/GenBank/DDBJ databases">
        <title>Parallel loss of symbiosis genes in relatives of nitrogen-fixing non-legume Parasponia.</title>
        <authorList>
            <person name="Van Velzen R."/>
            <person name="Holmer R."/>
            <person name="Bu F."/>
            <person name="Rutten L."/>
            <person name="Van Zeijl A."/>
            <person name="Liu W."/>
            <person name="Santuari L."/>
            <person name="Cao Q."/>
            <person name="Sharma T."/>
            <person name="Shen D."/>
            <person name="Roswanjaya Y."/>
            <person name="Wardhani T."/>
            <person name="Kalhor M.S."/>
            <person name="Jansen J."/>
            <person name="Van den Hoogen J."/>
            <person name="Gungor B."/>
            <person name="Hartog M."/>
            <person name="Hontelez J."/>
            <person name="Verver J."/>
            <person name="Yang W.-C."/>
            <person name="Schijlen E."/>
            <person name="Repin R."/>
            <person name="Schilthuizen M."/>
            <person name="Schranz E."/>
            <person name="Heidstra R."/>
            <person name="Miyata K."/>
            <person name="Fedorova E."/>
            <person name="Kohlen W."/>
            <person name="Bisseling T."/>
            <person name="Smit S."/>
            <person name="Geurts R."/>
        </authorList>
    </citation>
    <scope>NUCLEOTIDE SEQUENCE [LARGE SCALE GENOMIC DNA]</scope>
    <source>
        <strain evidence="2">cv. RG33-2</strain>
    </source>
</reference>
<gene>
    <name evidence="1" type="ORF">TorRG33x02_251240</name>
</gene>
<keyword evidence="2" id="KW-1185">Reference proteome</keyword>
<organism evidence="1 2">
    <name type="scientific">Trema orientale</name>
    <name type="common">Charcoal tree</name>
    <name type="synonym">Celtis orientalis</name>
    <dbReference type="NCBI Taxonomy" id="63057"/>
    <lineage>
        <taxon>Eukaryota</taxon>
        <taxon>Viridiplantae</taxon>
        <taxon>Streptophyta</taxon>
        <taxon>Embryophyta</taxon>
        <taxon>Tracheophyta</taxon>
        <taxon>Spermatophyta</taxon>
        <taxon>Magnoliopsida</taxon>
        <taxon>eudicotyledons</taxon>
        <taxon>Gunneridae</taxon>
        <taxon>Pentapetalae</taxon>
        <taxon>rosids</taxon>
        <taxon>fabids</taxon>
        <taxon>Rosales</taxon>
        <taxon>Cannabaceae</taxon>
        <taxon>Trema</taxon>
    </lineage>
</organism>
<comment type="caution">
    <text evidence="1">The sequence shown here is derived from an EMBL/GenBank/DDBJ whole genome shotgun (WGS) entry which is preliminary data.</text>
</comment>
<evidence type="ECO:0000313" key="2">
    <source>
        <dbReference type="Proteomes" id="UP000237000"/>
    </source>
</evidence>
<name>A0A2P5DHF3_TREOI</name>
<dbReference type="AlphaFoldDB" id="A0A2P5DHF3"/>
<dbReference type="Proteomes" id="UP000237000">
    <property type="component" value="Unassembled WGS sequence"/>
</dbReference>
<protein>
    <submittedName>
        <fullName evidence="1">Uncharacterized protein</fullName>
    </submittedName>
</protein>
<accession>A0A2P5DHF3</accession>
<dbReference type="OrthoDB" id="10305221at2759"/>
<dbReference type="EMBL" id="JXTC01000270">
    <property type="protein sequence ID" value="PON72729.1"/>
    <property type="molecule type" value="Genomic_DNA"/>
</dbReference>
<proteinExistence type="predicted"/>